<feature type="transmembrane region" description="Helical" evidence="1">
    <location>
        <begin position="115"/>
        <end position="133"/>
    </location>
</feature>
<dbReference type="InterPro" id="IPR026870">
    <property type="entry name" value="Zinc_ribbon_dom"/>
</dbReference>
<feature type="domain" description="Zinc-ribbon" evidence="2">
    <location>
        <begin position="3"/>
        <end position="24"/>
    </location>
</feature>
<name>A0A1T4VB99_9GAMM</name>
<feature type="transmembrane region" description="Helical" evidence="1">
    <location>
        <begin position="47"/>
        <end position="71"/>
    </location>
</feature>
<dbReference type="Pfam" id="PF13240">
    <property type="entry name" value="Zn_Ribbon_1"/>
    <property type="match status" value="1"/>
</dbReference>
<organism evidence="3 4">
    <name type="scientific">Succinivibrio dextrinosolvens DSM 3072</name>
    <dbReference type="NCBI Taxonomy" id="1123324"/>
    <lineage>
        <taxon>Bacteria</taxon>
        <taxon>Pseudomonadati</taxon>
        <taxon>Pseudomonadota</taxon>
        <taxon>Gammaproteobacteria</taxon>
        <taxon>Aeromonadales</taxon>
        <taxon>Succinivibrionaceae</taxon>
        <taxon>Succinivibrio</taxon>
    </lineage>
</organism>
<sequence length="145" mass="16560">MICKYCGNPVSAKAEFCSMCGRPLIDIVEKHDYLEKKQKKVMKRAPFALFTVLLVVSILSCMVVEQSAVLYPEKYTDGVSLCFLKLSSMLPAVLTLLYCFFCVRRRIRDIGKNPSYSLLVMMPIVGQIYLIYLCFKRSVPASCYR</sequence>
<dbReference type="Pfam" id="PF05656">
    <property type="entry name" value="DUF805"/>
    <property type="match status" value="1"/>
</dbReference>
<evidence type="ECO:0000256" key="1">
    <source>
        <dbReference type="SAM" id="Phobius"/>
    </source>
</evidence>
<gene>
    <name evidence="3" type="ORF">SAMN02745213_01213</name>
</gene>
<evidence type="ECO:0000313" key="4">
    <source>
        <dbReference type="Proteomes" id="UP000242432"/>
    </source>
</evidence>
<dbReference type="GO" id="GO:0016020">
    <property type="term" value="C:membrane"/>
    <property type="evidence" value="ECO:0007669"/>
    <property type="project" value="InterPro"/>
</dbReference>
<dbReference type="RefSeq" id="WP_078928700.1">
    <property type="nucleotide sequence ID" value="NZ_FUXX01000017.1"/>
</dbReference>
<dbReference type="Proteomes" id="UP000242432">
    <property type="component" value="Unassembled WGS sequence"/>
</dbReference>
<evidence type="ECO:0000259" key="2">
    <source>
        <dbReference type="Pfam" id="PF13240"/>
    </source>
</evidence>
<dbReference type="InterPro" id="IPR008523">
    <property type="entry name" value="DUF805"/>
</dbReference>
<reference evidence="4" key="1">
    <citation type="submission" date="2017-02" db="EMBL/GenBank/DDBJ databases">
        <authorList>
            <person name="Varghese N."/>
            <person name="Submissions S."/>
        </authorList>
    </citation>
    <scope>NUCLEOTIDE SEQUENCE [LARGE SCALE GENOMIC DNA]</scope>
    <source>
        <strain evidence="4">DSM 3072</strain>
    </source>
</reference>
<evidence type="ECO:0000313" key="3">
    <source>
        <dbReference type="EMBL" id="SKA62173.1"/>
    </source>
</evidence>
<feature type="transmembrane region" description="Helical" evidence="1">
    <location>
        <begin position="83"/>
        <end position="103"/>
    </location>
</feature>
<proteinExistence type="predicted"/>
<keyword evidence="4" id="KW-1185">Reference proteome</keyword>
<protein>
    <submittedName>
        <fullName evidence="3">Zinc-ribbon domain-containing protein</fullName>
    </submittedName>
</protein>
<keyword evidence="1" id="KW-0812">Transmembrane</keyword>
<dbReference type="AlphaFoldDB" id="A0A1T4VB99"/>
<keyword evidence="1" id="KW-1133">Transmembrane helix</keyword>
<dbReference type="EMBL" id="FUXX01000017">
    <property type="protein sequence ID" value="SKA62173.1"/>
    <property type="molecule type" value="Genomic_DNA"/>
</dbReference>
<keyword evidence="1" id="KW-0472">Membrane</keyword>
<accession>A0A1T4VB99</accession>